<evidence type="ECO:0000256" key="6">
    <source>
        <dbReference type="ARBA" id="ARBA00022847"/>
    </source>
</evidence>
<dbReference type="NCBIfam" id="TIGR00835">
    <property type="entry name" value="agcS"/>
    <property type="match status" value="1"/>
</dbReference>
<gene>
    <name evidence="10" type="ORF">DFR62_0952</name>
</gene>
<accession>A0A497YN03</accession>
<dbReference type="EMBL" id="RCCP01000001">
    <property type="protein sequence ID" value="RLJ90801.1"/>
    <property type="molecule type" value="Genomic_DNA"/>
</dbReference>
<keyword evidence="3 9" id="KW-0813">Transport</keyword>
<organism evidence="10 11">
    <name type="scientific">Planococcus citreus</name>
    <dbReference type="NCBI Taxonomy" id="1373"/>
    <lineage>
        <taxon>Bacteria</taxon>
        <taxon>Bacillati</taxon>
        <taxon>Bacillota</taxon>
        <taxon>Bacilli</taxon>
        <taxon>Bacillales</taxon>
        <taxon>Caryophanaceae</taxon>
        <taxon>Planococcus</taxon>
    </lineage>
</organism>
<keyword evidence="8 9" id="KW-0472">Membrane</keyword>
<feature type="transmembrane region" description="Helical" evidence="9">
    <location>
        <begin position="226"/>
        <end position="244"/>
    </location>
</feature>
<evidence type="ECO:0000256" key="9">
    <source>
        <dbReference type="RuleBase" id="RU363064"/>
    </source>
</evidence>
<feature type="transmembrane region" description="Helical" evidence="9">
    <location>
        <begin position="250"/>
        <end position="276"/>
    </location>
</feature>
<feature type="transmembrane region" description="Helical" evidence="9">
    <location>
        <begin position="114"/>
        <end position="137"/>
    </location>
</feature>
<dbReference type="PRINTS" id="PR00175">
    <property type="entry name" value="NAALASMPORT"/>
</dbReference>
<comment type="similarity">
    <text evidence="2 9">Belongs to the alanine or glycine:cation symporter (AGCS) (TC 2.A.25) family.</text>
</comment>
<dbReference type="Proteomes" id="UP000280791">
    <property type="component" value="Unassembled WGS sequence"/>
</dbReference>
<feature type="transmembrane region" description="Helical" evidence="9">
    <location>
        <begin position="162"/>
        <end position="181"/>
    </location>
</feature>
<feature type="transmembrane region" description="Helical" evidence="9">
    <location>
        <begin position="196"/>
        <end position="214"/>
    </location>
</feature>
<feature type="transmembrane region" description="Helical" evidence="9">
    <location>
        <begin position="34"/>
        <end position="52"/>
    </location>
</feature>
<proteinExistence type="inferred from homology"/>
<dbReference type="InterPro" id="IPR001463">
    <property type="entry name" value="Na/Ala_symport"/>
</dbReference>
<feature type="transmembrane region" description="Helical" evidence="9">
    <location>
        <begin position="360"/>
        <end position="383"/>
    </location>
</feature>
<keyword evidence="4 9" id="KW-1003">Cell membrane</keyword>
<feature type="transmembrane region" description="Helical" evidence="9">
    <location>
        <begin position="395"/>
        <end position="414"/>
    </location>
</feature>
<evidence type="ECO:0000256" key="4">
    <source>
        <dbReference type="ARBA" id="ARBA00022475"/>
    </source>
</evidence>
<evidence type="ECO:0000256" key="5">
    <source>
        <dbReference type="ARBA" id="ARBA00022692"/>
    </source>
</evidence>
<evidence type="ECO:0000256" key="3">
    <source>
        <dbReference type="ARBA" id="ARBA00022448"/>
    </source>
</evidence>
<comment type="subcellular location">
    <subcellularLocation>
        <location evidence="1 9">Cell membrane</location>
        <topology evidence="1 9">Multi-pass membrane protein</topology>
    </subcellularLocation>
</comment>
<feature type="transmembrane region" description="Helical" evidence="9">
    <location>
        <begin position="317"/>
        <end position="340"/>
    </location>
</feature>
<keyword evidence="5 9" id="KW-0812">Transmembrane</keyword>
<protein>
    <submittedName>
        <fullName evidence="10">AGCS family alanine or glycine:cation symporter</fullName>
    </submittedName>
</protein>
<feature type="transmembrane region" description="Helical" evidence="9">
    <location>
        <begin position="89"/>
        <end position="108"/>
    </location>
</feature>
<dbReference type="PROSITE" id="PS00873">
    <property type="entry name" value="NA_ALANINE_SYMP"/>
    <property type="match status" value="1"/>
</dbReference>
<dbReference type="FunFam" id="1.20.1740.10:FF:000004">
    <property type="entry name" value="Sodium:alanine symporter family protein"/>
    <property type="match status" value="1"/>
</dbReference>
<reference evidence="10 11" key="1">
    <citation type="submission" date="2018-10" db="EMBL/GenBank/DDBJ databases">
        <title>Genomic Encyclopedia of Type Strains, Phase IV (KMG-IV): sequencing the most valuable type-strain genomes for metagenomic binning, comparative biology and taxonomic classification.</title>
        <authorList>
            <person name="Goeker M."/>
        </authorList>
    </citation>
    <scope>NUCLEOTIDE SEQUENCE [LARGE SCALE GENOMIC DNA]</scope>
    <source>
        <strain evidence="10 11">DSM 20549</strain>
    </source>
</reference>
<sequence length="488" mass="53001">MEQLLILKKFKGVIEMDAILNGLTWIVDEGNNLLWTYILIGLLLGLGLYFTIRTRFVQVRLFGEMFRVITEKKDGTGGISAFQAFTISTASRVGTGNITGVALAIAIGGPGAVFWMWVVALIGMATAFIESTLAQVYKIKDGEQFRGGPAYYMEKALGTRKLGIVFAILLTLAFGFIFNSVQSNTIAQSVSDVLDIPNWVVGASLVVLSAIVIFGGVRRIAHVTQIVVPVMAVAYLVVVAYISILNFTEIPAVFTLIIQNAFGLEEVVGGGIGAAIMQGIRRGLFSNEAGMGSVPNAAASANVSHPAKQGLVQSLGVFFDTIIICSATAFVIILADLYRTSEQEGILLTQSSLEMHVGAWAPYFLAIAITFFAFSSIVGNYYYGETNIEFINAHSLWLTAYRFGVLAMVMFGSIAQVQLVWNMADLFMGMMAVINLVVIALLGKIAFRVLDDYMGQRKAGKNPVFYAKNLPGLKNTECWGEEAHRHDE</sequence>
<keyword evidence="11" id="KW-1185">Reference proteome</keyword>
<evidence type="ECO:0000256" key="2">
    <source>
        <dbReference type="ARBA" id="ARBA00009261"/>
    </source>
</evidence>
<keyword evidence="7 9" id="KW-1133">Transmembrane helix</keyword>
<comment type="caution">
    <text evidence="10">The sequence shown here is derived from an EMBL/GenBank/DDBJ whole genome shotgun (WGS) entry which is preliminary data.</text>
</comment>
<dbReference type="AlphaFoldDB" id="A0A497YN03"/>
<evidence type="ECO:0000256" key="8">
    <source>
        <dbReference type="ARBA" id="ARBA00023136"/>
    </source>
</evidence>
<name>A0A497YN03_9BACL</name>
<dbReference type="PANTHER" id="PTHR30330">
    <property type="entry name" value="AGSS FAMILY TRANSPORTER, SODIUM-ALANINE"/>
    <property type="match status" value="1"/>
</dbReference>
<evidence type="ECO:0000256" key="7">
    <source>
        <dbReference type="ARBA" id="ARBA00022989"/>
    </source>
</evidence>
<dbReference type="Gene3D" id="1.20.1740.10">
    <property type="entry name" value="Amino acid/polyamine transporter I"/>
    <property type="match status" value="1"/>
</dbReference>
<evidence type="ECO:0000256" key="1">
    <source>
        <dbReference type="ARBA" id="ARBA00004651"/>
    </source>
</evidence>
<dbReference type="GO" id="GO:0005886">
    <property type="term" value="C:plasma membrane"/>
    <property type="evidence" value="ECO:0007669"/>
    <property type="project" value="UniProtKB-SubCell"/>
</dbReference>
<evidence type="ECO:0000313" key="11">
    <source>
        <dbReference type="Proteomes" id="UP000280791"/>
    </source>
</evidence>
<dbReference type="GO" id="GO:0005283">
    <property type="term" value="F:amino acid:sodium symporter activity"/>
    <property type="evidence" value="ECO:0007669"/>
    <property type="project" value="InterPro"/>
</dbReference>
<dbReference type="PANTHER" id="PTHR30330:SF1">
    <property type="entry name" value="AMINO-ACID CARRIER PROTEIN ALST"/>
    <property type="match status" value="1"/>
</dbReference>
<dbReference type="Pfam" id="PF01235">
    <property type="entry name" value="Na_Ala_symp"/>
    <property type="match status" value="1"/>
</dbReference>
<evidence type="ECO:0000313" key="10">
    <source>
        <dbReference type="EMBL" id="RLJ90801.1"/>
    </source>
</evidence>
<keyword evidence="6 9" id="KW-0769">Symport</keyword>
<feature type="transmembrane region" description="Helical" evidence="9">
    <location>
        <begin position="426"/>
        <end position="447"/>
    </location>
</feature>